<proteinExistence type="predicted"/>
<name>A0A6J5KY47_9CAUD</name>
<organism evidence="1">
    <name type="scientific">uncultured Caudovirales phage</name>
    <dbReference type="NCBI Taxonomy" id="2100421"/>
    <lineage>
        <taxon>Viruses</taxon>
        <taxon>Duplodnaviria</taxon>
        <taxon>Heunggongvirae</taxon>
        <taxon>Uroviricota</taxon>
        <taxon>Caudoviricetes</taxon>
        <taxon>Peduoviridae</taxon>
        <taxon>Maltschvirus</taxon>
        <taxon>Maltschvirus maltsch</taxon>
    </lineage>
</organism>
<evidence type="ECO:0000313" key="1">
    <source>
        <dbReference type="EMBL" id="CAB4125150.1"/>
    </source>
</evidence>
<gene>
    <name evidence="1" type="ORF">UFOVP53_69</name>
</gene>
<accession>A0A6J5KY47</accession>
<dbReference type="EMBL" id="LR796189">
    <property type="protein sequence ID" value="CAB4125150.1"/>
    <property type="molecule type" value="Genomic_DNA"/>
</dbReference>
<sequence>MIIYKVRNGNAEVEFLTLQEANAYIASLGLSAVAEELDSPDSTVDVMASLELASIAYIDFGTDLWGTLKRKTWAFNTFLKISGTPLTTQEMQTLLTTSSMIEKCLLTGSLLTGKDVLNSLKNTLPRYTMIADFAIRQINTFLGV</sequence>
<reference evidence="1" key="1">
    <citation type="submission" date="2020-04" db="EMBL/GenBank/DDBJ databases">
        <authorList>
            <person name="Chiriac C."/>
            <person name="Salcher M."/>
            <person name="Ghai R."/>
            <person name="Kavagutti S V."/>
        </authorList>
    </citation>
    <scope>NUCLEOTIDE SEQUENCE</scope>
</reference>
<protein>
    <submittedName>
        <fullName evidence="1">Uncharacterized protein</fullName>
    </submittedName>
</protein>